<keyword evidence="1 2" id="KW-0732">Signal</keyword>
<dbReference type="InterPro" id="IPR050955">
    <property type="entry name" value="Plant_Biomass_Hydrol_Est"/>
</dbReference>
<organism evidence="4 5">
    <name type="scientific">Puia dinghuensis</name>
    <dbReference type="NCBI Taxonomy" id="1792502"/>
    <lineage>
        <taxon>Bacteria</taxon>
        <taxon>Pseudomonadati</taxon>
        <taxon>Bacteroidota</taxon>
        <taxon>Chitinophagia</taxon>
        <taxon>Chitinophagales</taxon>
        <taxon>Chitinophagaceae</taxon>
        <taxon>Puia</taxon>
    </lineage>
</organism>
<dbReference type="SUPFAM" id="SSF53474">
    <property type="entry name" value="alpha/beta-Hydrolases"/>
    <property type="match status" value="1"/>
</dbReference>
<dbReference type="PANTHER" id="PTHR43037">
    <property type="entry name" value="UNNAMED PRODUCT-RELATED"/>
    <property type="match status" value="1"/>
</dbReference>
<comment type="caution">
    <text evidence="4">The sequence shown here is derived from an EMBL/GenBank/DDBJ whole genome shotgun (WGS) entry which is preliminary data.</text>
</comment>
<dbReference type="RefSeq" id="WP_188934149.1">
    <property type="nucleotide sequence ID" value="NZ_BMJC01000004.1"/>
</dbReference>
<protein>
    <recommendedName>
        <fullName evidence="3">Dienelactone hydrolase domain-containing protein</fullName>
    </recommendedName>
</protein>
<reference evidence="4" key="1">
    <citation type="journal article" date="2014" name="Int. J. Syst. Evol. Microbiol.">
        <title>Complete genome sequence of Corynebacterium casei LMG S-19264T (=DSM 44701T), isolated from a smear-ripened cheese.</title>
        <authorList>
            <consortium name="US DOE Joint Genome Institute (JGI-PGF)"/>
            <person name="Walter F."/>
            <person name="Albersmeier A."/>
            <person name="Kalinowski J."/>
            <person name="Ruckert C."/>
        </authorList>
    </citation>
    <scope>NUCLEOTIDE SEQUENCE</scope>
    <source>
        <strain evidence="4">CGMCC 1.15448</strain>
    </source>
</reference>
<evidence type="ECO:0000313" key="4">
    <source>
        <dbReference type="EMBL" id="GGB08908.1"/>
    </source>
</evidence>
<dbReference type="EMBL" id="BMJC01000004">
    <property type="protein sequence ID" value="GGB08908.1"/>
    <property type="molecule type" value="Genomic_DNA"/>
</dbReference>
<dbReference type="AlphaFoldDB" id="A0A8J2UF39"/>
<evidence type="ECO:0000256" key="2">
    <source>
        <dbReference type="SAM" id="SignalP"/>
    </source>
</evidence>
<evidence type="ECO:0000259" key="3">
    <source>
        <dbReference type="Pfam" id="PF01738"/>
    </source>
</evidence>
<dbReference type="Proteomes" id="UP000607559">
    <property type="component" value="Unassembled WGS sequence"/>
</dbReference>
<reference evidence="4" key="2">
    <citation type="submission" date="2020-09" db="EMBL/GenBank/DDBJ databases">
        <authorList>
            <person name="Sun Q."/>
            <person name="Zhou Y."/>
        </authorList>
    </citation>
    <scope>NUCLEOTIDE SEQUENCE</scope>
    <source>
        <strain evidence="4">CGMCC 1.15448</strain>
    </source>
</reference>
<feature type="signal peptide" evidence="2">
    <location>
        <begin position="1"/>
        <end position="20"/>
    </location>
</feature>
<accession>A0A8J2UF39</accession>
<sequence length="322" mass="36544">MIRKIFFSCLFLIGFFVARSQQTPEKFVQVTNYLLYLPDGYSQDTTVKWPLILFLHGSGESGHDLEKVKVHGPPMLVAQGKKLPFIIVSPQTPDPATGWEPNTLYWLLQDVKEKYRVDPDRVYLTGLSMGGFGSWTLAIKHPEEFAAVVPICAGGDTADIWKLRNMPVWGFHGAKDNVVPLARGQAMVDALRKYNPSTRFTIYPDADHNSWTVTYANDSLYQWLLAQKKFRYTRGTADPVILKACVGRYADEHRDSVQLFLAGDTLKATTHNETVELKPAAANLFYIVDTKPESLQFILNKHGKVEAFLFYGNTRLIFKKYQ</sequence>
<proteinExistence type="predicted"/>
<dbReference type="Pfam" id="PF01738">
    <property type="entry name" value="DLH"/>
    <property type="match status" value="1"/>
</dbReference>
<dbReference type="InterPro" id="IPR002925">
    <property type="entry name" value="Dienelactn_hydro"/>
</dbReference>
<evidence type="ECO:0000256" key="1">
    <source>
        <dbReference type="ARBA" id="ARBA00022729"/>
    </source>
</evidence>
<feature type="chain" id="PRO_5035231597" description="Dienelactone hydrolase domain-containing protein" evidence="2">
    <location>
        <begin position="21"/>
        <end position="322"/>
    </location>
</feature>
<dbReference type="PANTHER" id="PTHR43037:SF1">
    <property type="entry name" value="BLL1128 PROTEIN"/>
    <property type="match status" value="1"/>
</dbReference>
<feature type="domain" description="Dienelactone hydrolase" evidence="3">
    <location>
        <begin position="110"/>
        <end position="208"/>
    </location>
</feature>
<dbReference type="InterPro" id="IPR029058">
    <property type="entry name" value="AB_hydrolase_fold"/>
</dbReference>
<gene>
    <name evidence="4" type="ORF">GCM10011511_35530</name>
</gene>
<dbReference type="Gene3D" id="3.40.50.1820">
    <property type="entry name" value="alpha/beta hydrolase"/>
    <property type="match status" value="1"/>
</dbReference>
<keyword evidence="5" id="KW-1185">Reference proteome</keyword>
<name>A0A8J2UF39_9BACT</name>
<evidence type="ECO:0000313" key="5">
    <source>
        <dbReference type="Proteomes" id="UP000607559"/>
    </source>
</evidence>
<dbReference type="GO" id="GO:0016787">
    <property type="term" value="F:hydrolase activity"/>
    <property type="evidence" value="ECO:0007669"/>
    <property type="project" value="InterPro"/>
</dbReference>